<sequence length="146" mass="16709">MNKYIYDAKTNAFYPLALKLHYESVGLWPEKGVEVDEETFSAFQKPPEGKMRIAGDDGYPVWGDIPPLAPEELIKMAEYERQRRIDTANEHMNNRQWPGKAAIGRLKGEELAQYNLWLDYLDALELVDTSSAPDIEWPTPPAVQAR</sequence>
<comment type="caution">
    <text evidence="1">The sequence shown here is derived from an EMBL/GenBank/DDBJ whole genome shotgun (WGS) entry which is preliminary data.</text>
</comment>
<protein>
    <submittedName>
        <fullName evidence="1">Tail fiber assembly protein</fullName>
    </submittedName>
</protein>
<dbReference type="PANTHER" id="PTHR34413:SF1">
    <property type="entry name" value="CYTOPLASMIC PROTEIN"/>
    <property type="match status" value="1"/>
</dbReference>
<accession>A0A639BZQ5</accession>
<proteinExistence type="predicted"/>
<evidence type="ECO:0000313" key="1">
    <source>
        <dbReference type="EMBL" id="EDI7465917.1"/>
    </source>
</evidence>
<organism evidence="1">
    <name type="scientific">Salmonella enterica subsp. enterica serovar Mbandaka</name>
    <dbReference type="NCBI Taxonomy" id="192954"/>
    <lineage>
        <taxon>Bacteria</taxon>
        <taxon>Pseudomonadati</taxon>
        <taxon>Pseudomonadota</taxon>
        <taxon>Gammaproteobacteria</taxon>
        <taxon>Enterobacterales</taxon>
        <taxon>Enterobacteriaceae</taxon>
        <taxon>Salmonella</taxon>
    </lineage>
</organism>
<gene>
    <name evidence="1" type="ORF">CGA83_23335</name>
</gene>
<reference evidence="1" key="1">
    <citation type="submission" date="2018-07" db="EMBL/GenBank/DDBJ databases">
        <authorList>
            <person name="Ashton P.M."/>
            <person name="Dallman T."/>
            <person name="Nair S."/>
            <person name="De Pinna E."/>
            <person name="Peters T."/>
            <person name="Grant K."/>
        </authorList>
    </citation>
    <scope>NUCLEOTIDE SEQUENCE</scope>
    <source>
        <strain evidence="1">167025</strain>
    </source>
</reference>
<dbReference type="Pfam" id="PF02413">
    <property type="entry name" value="Caudo_TAP"/>
    <property type="match status" value="1"/>
</dbReference>
<dbReference type="EMBL" id="AAMLZP010000087">
    <property type="protein sequence ID" value="EDI7465917.1"/>
    <property type="molecule type" value="Genomic_DNA"/>
</dbReference>
<name>A0A639BZQ5_SALET</name>
<dbReference type="InterPro" id="IPR051220">
    <property type="entry name" value="TFA_Chaperone"/>
</dbReference>
<dbReference type="InterPro" id="IPR003458">
    <property type="entry name" value="Phage_T4_Gp38_tail_assem"/>
</dbReference>
<dbReference type="PANTHER" id="PTHR34413">
    <property type="entry name" value="PROPHAGE TAIL FIBER ASSEMBLY PROTEIN HOMOLOG TFAE-RELATED-RELATED"/>
    <property type="match status" value="1"/>
</dbReference>
<dbReference type="AlphaFoldDB" id="A0A639BZQ5"/>